<organism evidence="4 5">
    <name type="scientific">Niveibacterium microcysteis</name>
    <dbReference type="NCBI Taxonomy" id="2811415"/>
    <lineage>
        <taxon>Bacteria</taxon>
        <taxon>Pseudomonadati</taxon>
        <taxon>Pseudomonadota</taxon>
        <taxon>Betaproteobacteria</taxon>
        <taxon>Rhodocyclales</taxon>
        <taxon>Rhodocyclaceae</taxon>
        <taxon>Niveibacterium</taxon>
    </lineage>
</organism>
<feature type="domain" description="DUF4124" evidence="3">
    <location>
        <begin position="23"/>
        <end position="67"/>
    </location>
</feature>
<dbReference type="RefSeq" id="WP_206254455.1">
    <property type="nucleotide sequence ID" value="NZ_CP071060.1"/>
</dbReference>
<evidence type="ECO:0000256" key="2">
    <source>
        <dbReference type="SAM" id="SignalP"/>
    </source>
</evidence>
<feature type="chain" id="PRO_5046601979" evidence="2">
    <location>
        <begin position="32"/>
        <end position="254"/>
    </location>
</feature>
<keyword evidence="5" id="KW-1185">Reference proteome</keyword>
<dbReference type="Proteomes" id="UP000663570">
    <property type="component" value="Chromosome"/>
</dbReference>
<feature type="compositionally biased region" description="Basic and acidic residues" evidence="1">
    <location>
        <begin position="155"/>
        <end position="165"/>
    </location>
</feature>
<feature type="compositionally biased region" description="Low complexity" evidence="1">
    <location>
        <begin position="76"/>
        <end position="91"/>
    </location>
</feature>
<dbReference type="EMBL" id="CP071060">
    <property type="protein sequence ID" value="QSI76853.1"/>
    <property type="molecule type" value="Genomic_DNA"/>
</dbReference>
<feature type="region of interest" description="Disordered" evidence="1">
    <location>
        <begin position="155"/>
        <end position="191"/>
    </location>
</feature>
<evidence type="ECO:0000256" key="1">
    <source>
        <dbReference type="SAM" id="MobiDB-lite"/>
    </source>
</evidence>
<dbReference type="Pfam" id="PF13511">
    <property type="entry name" value="DUF4124"/>
    <property type="match status" value="1"/>
</dbReference>
<proteinExistence type="predicted"/>
<evidence type="ECO:0000313" key="5">
    <source>
        <dbReference type="Proteomes" id="UP000663570"/>
    </source>
</evidence>
<protein>
    <submittedName>
        <fullName evidence="4">DUF4124 domain-containing protein</fullName>
    </submittedName>
</protein>
<dbReference type="InterPro" id="IPR025392">
    <property type="entry name" value="DUF4124"/>
</dbReference>
<reference evidence="4 5" key="1">
    <citation type="submission" date="2021-02" db="EMBL/GenBank/DDBJ databases">
        <title>Niveibacterium changnyeongensis HC41.</title>
        <authorList>
            <person name="Kang M."/>
        </authorList>
    </citation>
    <scope>NUCLEOTIDE SEQUENCE [LARGE SCALE GENOMIC DNA]</scope>
    <source>
        <strain evidence="4 5">HC41</strain>
    </source>
</reference>
<evidence type="ECO:0000259" key="3">
    <source>
        <dbReference type="Pfam" id="PF13511"/>
    </source>
</evidence>
<sequence length="254" mass="27287">MPHTTRFASLLSLRLIAACASGLVLSMPAAAEVYKCADAQGKVSYSGTPCAAGSVRQQAVNAAPAAAGIDGVTRGAASAPSNTASASAATPEKFCPSERDIANLENRSTSITLDDKARAFIREEVRRARACSREDTRYTREDWARVERGIDAQNRSLERDREEGRAAALDTHSVSASAQERERIENEKNREALREAERQRDAAIQDAAWRPVARCDATACWDKGGNRYGKAANGNYVNAAGQACTLNGSKLHCQ</sequence>
<name>A0ABX7M536_9RHOO</name>
<evidence type="ECO:0000313" key="4">
    <source>
        <dbReference type="EMBL" id="QSI76853.1"/>
    </source>
</evidence>
<feature type="compositionally biased region" description="Basic and acidic residues" evidence="1">
    <location>
        <begin position="179"/>
        <end position="191"/>
    </location>
</feature>
<accession>A0ABX7M536</accession>
<keyword evidence="2" id="KW-0732">Signal</keyword>
<feature type="region of interest" description="Disordered" evidence="1">
    <location>
        <begin position="73"/>
        <end position="92"/>
    </location>
</feature>
<gene>
    <name evidence="4" type="ORF">JY500_20790</name>
</gene>
<feature type="signal peptide" evidence="2">
    <location>
        <begin position="1"/>
        <end position="31"/>
    </location>
</feature>